<dbReference type="GO" id="GO:0031564">
    <property type="term" value="P:transcription antitermination"/>
    <property type="evidence" value="ECO:0007669"/>
    <property type="project" value="UniProtKB-KW"/>
</dbReference>
<dbReference type="RefSeq" id="WP_004617699.1">
    <property type="nucleotide sequence ID" value="NZ_ACXX02000003.1"/>
</dbReference>
<dbReference type="GO" id="GO:0003723">
    <property type="term" value="F:RNA binding"/>
    <property type="evidence" value="ECO:0007669"/>
    <property type="project" value="UniProtKB-UniRule"/>
</dbReference>
<keyword evidence="2 6" id="KW-0889">Transcription antitermination</keyword>
<dbReference type="HAMAP" id="MF_00073">
    <property type="entry name" value="NusB"/>
    <property type="match status" value="1"/>
</dbReference>
<keyword evidence="5 6" id="KW-0804">Transcription</keyword>
<dbReference type="PANTHER" id="PTHR11078:SF3">
    <property type="entry name" value="ANTITERMINATION NUSB DOMAIN-CONTAINING PROTEIN"/>
    <property type="match status" value="1"/>
</dbReference>
<dbReference type="OrthoDB" id="9811381at2"/>
<evidence type="ECO:0000313" key="8">
    <source>
        <dbReference type="EMBL" id="EGD48574.1"/>
    </source>
</evidence>
<evidence type="ECO:0000259" key="7">
    <source>
        <dbReference type="Pfam" id="PF01029"/>
    </source>
</evidence>
<accession>F1TAN1</accession>
<evidence type="ECO:0000256" key="2">
    <source>
        <dbReference type="ARBA" id="ARBA00022814"/>
    </source>
</evidence>
<proteinExistence type="inferred from homology"/>
<evidence type="ECO:0000256" key="3">
    <source>
        <dbReference type="ARBA" id="ARBA00022884"/>
    </source>
</evidence>
<dbReference type="InterPro" id="IPR011605">
    <property type="entry name" value="NusB_fam"/>
</dbReference>
<evidence type="ECO:0000313" key="9">
    <source>
        <dbReference type="Proteomes" id="UP000003860"/>
    </source>
</evidence>
<organism evidence="8 9">
    <name type="scientific">Ruminiclostridium papyrosolvens DSM 2782</name>
    <dbReference type="NCBI Taxonomy" id="588581"/>
    <lineage>
        <taxon>Bacteria</taxon>
        <taxon>Bacillati</taxon>
        <taxon>Bacillota</taxon>
        <taxon>Clostridia</taxon>
        <taxon>Eubacteriales</taxon>
        <taxon>Oscillospiraceae</taxon>
        <taxon>Ruminiclostridium</taxon>
    </lineage>
</organism>
<dbReference type="Gene3D" id="1.10.940.10">
    <property type="entry name" value="NusB-like"/>
    <property type="match status" value="1"/>
</dbReference>
<dbReference type="STRING" id="588581.Cpap_2996"/>
<protein>
    <recommendedName>
        <fullName evidence="6">Transcription antitermination protein NusB</fullName>
    </recommendedName>
    <alternativeName>
        <fullName evidence="6">Antitermination factor NusB</fullName>
    </alternativeName>
</protein>
<comment type="caution">
    <text evidence="8">The sequence shown here is derived from an EMBL/GenBank/DDBJ whole genome shotgun (WGS) entry which is preliminary data.</text>
</comment>
<evidence type="ECO:0000256" key="1">
    <source>
        <dbReference type="ARBA" id="ARBA00005952"/>
    </source>
</evidence>
<dbReference type="GO" id="GO:0006353">
    <property type="term" value="P:DNA-templated transcription termination"/>
    <property type="evidence" value="ECO:0007669"/>
    <property type="project" value="UniProtKB-UniRule"/>
</dbReference>
<evidence type="ECO:0000256" key="6">
    <source>
        <dbReference type="HAMAP-Rule" id="MF_00073"/>
    </source>
</evidence>
<keyword evidence="4 6" id="KW-0805">Transcription regulation</keyword>
<name>F1TAN1_9FIRM</name>
<dbReference type="NCBIfam" id="TIGR01951">
    <property type="entry name" value="nusB"/>
    <property type="match status" value="1"/>
</dbReference>
<gene>
    <name evidence="6" type="primary">nusB</name>
    <name evidence="8" type="ORF">Cpap_2996</name>
</gene>
<dbReference type="InterPro" id="IPR006027">
    <property type="entry name" value="NusB_RsmB_TIM44"/>
</dbReference>
<evidence type="ECO:0000256" key="4">
    <source>
        <dbReference type="ARBA" id="ARBA00023015"/>
    </source>
</evidence>
<dbReference type="eggNOG" id="COG0781">
    <property type="taxonomic scope" value="Bacteria"/>
</dbReference>
<evidence type="ECO:0000256" key="5">
    <source>
        <dbReference type="ARBA" id="ARBA00023163"/>
    </source>
</evidence>
<keyword evidence="3 6" id="KW-0694">RNA-binding</keyword>
<feature type="domain" description="NusB/RsmB/TIM44" evidence="7">
    <location>
        <begin position="5"/>
        <end position="130"/>
    </location>
</feature>
<sequence length="145" mass="16330">MGRRASRESAMKLLYQLEIQKTDRDEQINMALEDESLTENDREYIKGIVDGVFDKTPVLDGIIEKKATGWKINRLSKIDLSILRIGIYEILYRDDIPFSVSVNEAVELAKKYSNEDAGAFVNGLLAKVSKSDIPLETITGETDSE</sequence>
<dbReference type="GO" id="GO:0005829">
    <property type="term" value="C:cytosol"/>
    <property type="evidence" value="ECO:0007669"/>
    <property type="project" value="TreeGrafter"/>
</dbReference>
<dbReference type="SUPFAM" id="SSF48013">
    <property type="entry name" value="NusB-like"/>
    <property type="match status" value="1"/>
</dbReference>
<reference evidence="8" key="1">
    <citation type="submission" date="2009-07" db="EMBL/GenBank/DDBJ databases">
        <authorList>
            <consortium name="US DOE Joint Genome Institute (JGI-PGF)"/>
            <person name="Lucas S."/>
            <person name="Copeland A."/>
            <person name="Lapidus A."/>
            <person name="Glavina del Rio T."/>
            <person name="Tice H."/>
            <person name="Bruce D."/>
            <person name="Goodwin L."/>
            <person name="Pitluck S."/>
            <person name="Larimer F."/>
            <person name="Land M.L."/>
            <person name="Mouttaki H."/>
            <person name="He Z."/>
            <person name="Zhou J."/>
            <person name="Hemme C.L."/>
        </authorList>
    </citation>
    <scope>NUCLEOTIDE SEQUENCE [LARGE SCALE GENOMIC DNA]</scope>
    <source>
        <strain evidence="8">DSM 2782</strain>
    </source>
</reference>
<comment type="function">
    <text evidence="6">Involved in transcription antitermination. Required for transcription of ribosomal RNA (rRNA) genes. Binds specifically to the boxA antiterminator sequence of the ribosomal RNA (rrn) operons.</text>
</comment>
<dbReference type="PANTHER" id="PTHR11078">
    <property type="entry name" value="N UTILIZATION SUBSTANCE PROTEIN B-RELATED"/>
    <property type="match status" value="1"/>
</dbReference>
<reference evidence="8" key="2">
    <citation type="submission" date="2011-01" db="EMBL/GenBank/DDBJ databases">
        <title>The Non-contiguous Finished genome of Clostridium papyrosolvens.</title>
        <authorList>
            <person name="Lucas S."/>
            <person name="Copeland A."/>
            <person name="Lapidus A."/>
            <person name="Cheng J.-F."/>
            <person name="Goodwin L."/>
            <person name="Pitluck S."/>
            <person name="Misra M."/>
            <person name="Chertkov O."/>
            <person name="Detter J.C."/>
            <person name="Han C."/>
            <person name="Tapia R."/>
            <person name="Land M."/>
            <person name="Hauser L."/>
            <person name="Kyrpides N."/>
            <person name="Ivanova N."/>
            <person name="Pagani I."/>
            <person name="Mouttaki H."/>
            <person name="He Z."/>
            <person name="Zhou J."/>
            <person name="Hemme C.L."/>
            <person name="Woyke T."/>
        </authorList>
    </citation>
    <scope>NUCLEOTIDE SEQUENCE [LARGE SCALE GENOMIC DNA]</scope>
    <source>
        <strain evidence="8">DSM 2782</strain>
    </source>
</reference>
<dbReference type="Pfam" id="PF01029">
    <property type="entry name" value="NusB"/>
    <property type="match status" value="1"/>
</dbReference>
<dbReference type="EMBL" id="ACXX02000003">
    <property type="protein sequence ID" value="EGD48574.1"/>
    <property type="molecule type" value="Genomic_DNA"/>
</dbReference>
<keyword evidence="9" id="KW-1185">Reference proteome</keyword>
<dbReference type="InterPro" id="IPR035926">
    <property type="entry name" value="NusB-like_sf"/>
</dbReference>
<dbReference type="Proteomes" id="UP000003860">
    <property type="component" value="Unassembled WGS sequence"/>
</dbReference>
<comment type="similarity">
    <text evidence="1 6">Belongs to the NusB family.</text>
</comment>
<dbReference type="AlphaFoldDB" id="F1TAN1"/>